<comment type="pathway">
    <text evidence="2">Purine metabolism; urate degradation; (S)-allantoin from urate: step 3/3.</text>
</comment>
<feature type="domain" description="Oxo-4-hydroxy-4-carboxy-5-ureidoimidazoline decarboxylase" evidence="8">
    <location>
        <begin position="8"/>
        <end position="160"/>
    </location>
</feature>
<evidence type="ECO:0000256" key="2">
    <source>
        <dbReference type="ARBA" id="ARBA00004754"/>
    </source>
</evidence>
<dbReference type="PANTHER" id="PTHR43466:SF1">
    <property type="entry name" value="2-OXO-4-HYDROXY-4-CARBOXY-5-UREIDOIMIDAZOLINE DECARBOXYLASE-RELATED"/>
    <property type="match status" value="1"/>
</dbReference>
<protein>
    <recommendedName>
        <fullName evidence="3">2-oxo-4-hydroxy-4-carboxy-5-ureidoimidazoline decarboxylase</fullName>
        <ecNumber evidence="3">4.1.1.97</ecNumber>
    </recommendedName>
</protein>
<dbReference type="AlphaFoldDB" id="A0A1M7UV89"/>
<evidence type="ECO:0000256" key="4">
    <source>
        <dbReference type="ARBA" id="ARBA00022631"/>
    </source>
</evidence>
<feature type="region of interest" description="Disordered" evidence="7">
    <location>
        <begin position="68"/>
        <end position="105"/>
    </location>
</feature>
<dbReference type="NCBIfam" id="NF010372">
    <property type="entry name" value="PRK13798.1"/>
    <property type="match status" value="1"/>
</dbReference>
<dbReference type="Gene3D" id="1.10.3330.10">
    <property type="entry name" value="Oxo-4-hydroxy-4-carboxy-5-ureidoimidazoline decarboxylase"/>
    <property type="match status" value="1"/>
</dbReference>
<gene>
    <name evidence="9" type="ORF">SAMN05660350_04041</name>
</gene>
<dbReference type="RefSeq" id="WP_072920461.1">
    <property type="nucleotide sequence ID" value="NZ_FRDM01000032.1"/>
</dbReference>
<keyword evidence="5" id="KW-0210">Decarboxylase</keyword>
<evidence type="ECO:0000256" key="5">
    <source>
        <dbReference type="ARBA" id="ARBA00022793"/>
    </source>
</evidence>
<dbReference type="GO" id="GO:0019628">
    <property type="term" value="P:urate catabolic process"/>
    <property type="evidence" value="ECO:0007669"/>
    <property type="project" value="TreeGrafter"/>
</dbReference>
<dbReference type="EMBL" id="FRDM01000032">
    <property type="protein sequence ID" value="SHN86951.1"/>
    <property type="molecule type" value="Genomic_DNA"/>
</dbReference>
<dbReference type="InterPro" id="IPR036778">
    <property type="entry name" value="OHCU_decarboxylase_sf"/>
</dbReference>
<feature type="region of interest" description="Disordered" evidence="7">
    <location>
        <begin position="166"/>
        <end position="193"/>
    </location>
</feature>
<evidence type="ECO:0000256" key="7">
    <source>
        <dbReference type="SAM" id="MobiDB-lite"/>
    </source>
</evidence>
<comment type="catalytic activity">
    <reaction evidence="1">
        <text>5-hydroxy-2-oxo-4-ureido-2,5-dihydro-1H-imidazole-5-carboxylate + H(+) = (S)-allantoin + CO2</text>
        <dbReference type="Rhea" id="RHEA:26301"/>
        <dbReference type="ChEBI" id="CHEBI:15378"/>
        <dbReference type="ChEBI" id="CHEBI:15678"/>
        <dbReference type="ChEBI" id="CHEBI:16526"/>
        <dbReference type="ChEBI" id="CHEBI:58639"/>
        <dbReference type="EC" id="4.1.1.97"/>
    </reaction>
</comment>
<sequence length="193" mass="21105">MAALDDFNAEPADRAVQALRACNAAPRFAAEVVAGRPYPDVDALVARAEDVVRGLPWEEVELAIAVHPRIGDRPEGSSPEAEASRREQSAVGSADDAVRTALAEGNREYEERFDRVFLVRAAGRSPEELLAELRRRLANDEETERTEVTGQLAEITALRVRELVSANVTDERASQRGPASEERNESGTEPEQS</sequence>
<keyword evidence="6" id="KW-0456">Lyase</keyword>
<dbReference type="GO" id="GO:0051997">
    <property type="term" value="F:2-oxo-4-hydroxy-4-carboxy-5-ureidoimidazoline decarboxylase activity"/>
    <property type="evidence" value="ECO:0007669"/>
    <property type="project" value="UniProtKB-EC"/>
</dbReference>
<evidence type="ECO:0000256" key="3">
    <source>
        <dbReference type="ARBA" id="ARBA00012257"/>
    </source>
</evidence>
<proteinExistence type="predicted"/>
<evidence type="ECO:0000256" key="1">
    <source>
        <dbReference type="ARBA" id="ARBA00001163"/>
    </source>
</evidence>
<feature type="compositionally biased region" description="Basic and acidic residues" evidence="7">
    <location>
        <begin position="169"/>
        <end position="186"/>
    </location>
</feature>
<dbReference type="GO" id="GO:0006144">
    <property type="term" value="P:purine nucleobase metabolic process"/>
    <property type="evidence" value="ECO:0007669"/>
    <property type="project" value="UniProtKB-KW"/>
</dbReference>
<reference evidence="9 10" key="1">
    <citation type="submission" date="2016-12" db="EMBL/GenBank/DDBJ databases">
        <authorList>
            <person name="Song W.-J."/>
            <person name="Kurnit D.M."/>
        </authorList>
    </citation>
    <scope>NUCLEOTIDE SEQUENCE [LARGE SCALE GENOMIC DNA]</scope>
    <source>
        <strain evidence="9 10">DSM 43162</strain>
    </source>
</reference>
<dbReference type="OrthoDB" id="5243781at2"/>
<dbReference type="InterPro" id="IPR017595">
    <property type="entry name" value="OHCU_decarboxylase-2"/>
</dbReference>
<dbReference type="SUPFAM" id="SSF158694">
    <property type="entry name" value="UraD-Like"/>
    <property type="match status" value="1"/>
</dbReference>
<dbReference type="NCBIfam" id="TIGR03180">
    <property type="entry name" value="UraD_2"/>
    <property type="match status" value="1"/>
</dbReference>
<evidence type="ECO:0000313" key="9">
    <source>
        <dbReference type="EMBL" id="SHN86951.1"/>
    </source>
</evidence>
<keyword evidence="4" id="KW-0659">Purine metabolism</keyword>
<dbReference type="Proteomes" id="UP000184428">
    <property type="component" value="Unassembled WGS sequence"/>
</dbReference>
<dbReference type="PANTHER" id="PTHR43466">
    <property type="entry name" value="2-OXO-4-HYDROXY-4-CARBOXY-5-UREIDOIMIDAZOLINE DECARBOXYLASE-RELATED"/>
    <property type="match status" value="1"/>
</dbReference>
<evidence type="ECO:0000256" key="6">
    <source>
        <dbReference type="ARBA" id="ARBA00023239"/>
    </source>
</evidence>
<evidence type="ECO:0000259" key="8">
    <source>
        <dbReference type="Pfam" id="PF09349"/>
    </source>
</evidence>
<name>A0A1M7UV89_9ACTN</name>
<evidence type="ECO:0000313" key="10">
    <source>
        <dbReference type="Proteomes" id="UP000184428"/>
    </source>
</evidence>
<accession>A0A1M7UV89</accession>
<organism evidence="9 10">
    <name type="scientific">Geodermatophilus obscurus</name>
    <dbReference type="NCBI Taxonomy" id="1861"/>
    <lineage>
        <taxon>Bacteria</taxon>
        <taxon>Bacillati</taxon>
        <taxon>Actinomycetota</taxon>
        <taxon>Actinomycetes</taxon>
        <taxon>Geodermatophilales</taxon>
        <taxon>Geodermatophilaceae</taxon>
        <taxon>Geodermatophilus</taxon>
    </lineage>
</organism>
<dbReference type="InterPro" id="IPR018020">
    <property type="entry name" value="OHCU_decarboxylase"/>
</dbReference>
<dbReference type="EC" id="4.1.1.97" evidence="3"/>
<dbReference type="Pfam" id="PF09349">
    <property type="entry name" value="OHCU_decarbox"/>
    <property type="match status" value="1"/>
</dbReference>